<name>A0A8J3LVP0_9ACTN</name>
<sequence length="182" mass="20831">MQEETFWQIVEICRSEAGADTEHVARLLLRRLRALDENKILEFEELWLRAQDDLYSWPIRDAATLLLGPFDDDTFLSIQDWIVSHGRFVMRRVKDDPDCLVELAADRHNARVDWFSGLPVEAHIALTGKPPAMDGPSGPEEPAGVPTDLSDAGEVRRRFPRLAAYLEENTWIGRPWNTDQAH</sequence>
<feature type="region of interest" description="Disordered" evidence="1">
    <location>
        <begin position="127"/>
        <end position="150"/>
    </location>
</feature>
<evidence type="ECO:0000256" key="1">
    <source>
        <dbReference type="SAM" id="MobiDB-lite"/>
    </source>
</evidence>
<dbReference type="InterPro" id="IPR025334">
    <property type="entry name" value="DUF4240"/>
</dbReference>
<comment type="caution">
    <text evidence="3">The sequence shown here is derived from an EMBL/GenBank/DDBJ whole genome shotgun (WGS) entry which is preliminary data.</text>
</comment>
<dbReference type="AlphaFoldDB" id="A0A8J3LVP0"/>
<feature type="domain" description="DUF4240" evidence="2">
    <location>
        <begin position="1"/>
        <end position="110"/>
    </location>
</feature>
<evidence type="ECO:0000313" key="4">
    <source>
        <dbReference type="Proteomes" id="UP000630097"/>
    </source>
</evidence>
<proteinExistence type="predicted"/>
<evidence type="ECO:0000259" key="2">
    <source>
        <dbReference type="Pfam" id="PF14024"/>
    </source>
</evidence>
<gene>
    <name evidence="3" type="ORF">Pka01_27140</name>
</gene>
<dbReference type="RefSeq" id="WP_203883031.1">
    <property type="nucleotide sequence ID" value="NZ_BAABHH010000016.1"/>
</dbReference>
<dbReference type="Proteomes" id="UP000630097">
    <property type="component" value="Unassembled WGS sequence"/>
</dbReference>
<protein>
    <recommendedName>
        <fullName evidence="2">DUF4240 domain-containing protein</fullName>
    </recommendedName>
</protein>
<evidence type="ECO:0000313" key="3">
    <source>
        <dbReference type="EMBL" id="GIG79587.1"/>
    </source>
</evidence>
<keyword evidence="4" id="KW-1185">Reference proteome</keyword>
<accession>A0A8J3LVP0</accession>
<reference evidence="3 4" key="1">
    <citation type="submission" date="2021-01" db="EMBL/GenBank/DDBJ databases">
        <title>Whole genome shotgun sequence of Planotetraspora kaengkrachanensis NBRC 104272.</title>
        <authorList>
            <person name="Komaki H."/>
            <person name="Tamura T."/>
        </authorList>
    </citation>
    <scope>NUCLEOTIDE SEQUENCE [LARGE SCALE GENOMIC DNA]</scope>
    <source>
        <strain evidence="3 4">NBRC 104272</strain>
    </source>
</reference>
<dbReference type="EMBL" id="BONV01000009">
    <property type="protein sequence ID" value="GIG79587.1"/>
    <property type="molecule type" value="Genomic_DNA"/>
</dbReference>
<dbReference type="Pfam" id="PF14024">
    <property type="entry name" value="DUF4240"/>
    <property type="match status" value="1"/>
</dbReference>
<organism evidence="3 4">
    <name type="scientific">Planotetraspora kaengkrachanensis</name>
    <dbReference type="NCBI Taxonomy" id="575193"/>
    <lineage>
        <taxon>Bacteria</taxon>
        <taxon>Bacillati</taxon>
        <taxon>Actinomycetota</taxon>
        <taxon>Actinomycetes</taxon>
        <taxon>Streptosporangiales</taxon>
        <taxon>Streptosporangiaceae</taxon>
        <taxon>Planotetraspora</taxon>
    </lineage>
</organism>